<dbReference type="InterPro" id="IPR058922">
    <property type="entry name" value="WHD_DRP"/>
</dbReference>
<evidence type="ECO:0000256" key="3">
    <source>
        <dbReference type="ARBA" id="ARBA00022821"/>
    </source>
</evidence>
<dbReference type="Pfam" id="PF25019">
    <property type="entry name" value="LRR_R13L1-DRL21"/>
    <property type="match status" value="1"/>
</dbReference>
<dbReference type="Gene3D" id="1.10.10.10">
    <property type="entry name" value="Winged helix-like DNA-binding domain superfamily/Winged helix DNA-binding domain"/>
    <property type="match status" value="1"/>
</dbReference>
<reference evidence="7" key="1">
    <citation type="submission" date="2020-09" db="EMBL/GenBank/DDBJ databases">
        <title>Genome-Enabled Discovery of Anthraquinone Biosynthesis in Senna tora.</title>
        <authorList>
            <person name="Kang S.-H."/>
            <person name="Pandey R.P."/>
            <person name="Lee C.-M."/>
            <person name="Sim J.-S."/>
            <person name="Jeong J.-T."/>
            <person name="Choi B.-S."/>
            <person name="Jung M."/>
            <person name="Ginzburg D."/>
            <person name="Zhao K."/>
            <person name="Won S.Y."/>
            <person name="Oh T.-J."/>
            <person name="Yu Y."/>
            <person name="Kim N.-H."/>
            <person name="Lee O.R."/>
            <person name="Lee T.-H."/>
            <person name="Bashyal P."/>
            <person name="Kim T.-S."/>
            <person name="Lee W.-H."/>
            <person name="Kawkins C."/>
            <person name="Kim C.-K."/>
            <person name="Kim J.S."/>
            <person name="Ahn B.O."/>
            <person name="Rhee S.Y."/>
            <person name="Sohng J.K."/>
        </authorList>
    </citation>
    <scope>NUCLEOTIDE SEQUENCE</scope>
    <source>
        <tissue evidence="7">Leaf</tissue>
    </source>
</reference>
<dbReference type="AlphaFoldDB" id="A0A834WC45"/>
<organism evidence="7 8">
    <name type="scientific">Senna tora</name>
    <dbReference type="NCBI Taxonomy" id="362788"/>
    <lineage>
        <taxon>Eukaryota</taxon>
        <taxon>Viridiplantae</taxon>
        <taxon>Streptophyta</taxon>
        <taxon>Embryophyta</taxon>
        <taxon>Tracheophyta</taxon>
        <taxon>Spermatophyta</taxon>
        <taxon>Magnoliopsida</taxon>
        <taxon>eudicotyledons</taxon>
        <taxon>Gunneridae</taxon>
        <taxon>Pentapetalae</taxon>
        <taxon>rosids</taxon>
        <taxon>fabids</taxon>
        <taxon>Fabales</taxon>
        <taxon>Fabaceae</taxon>
        <taxon>Caesalpinioideae</taxon>
        <taxon>Cassia clade</taxon>
        <taxon>Senna</taxon>
    </lineage>
</organism>
<evidence type="ECO:0000256" key="1">
    <source>
        <dbReference type="ARBA" id="ARBA00022614"/>
    </source>
</evidence>
<dbReference type="SUPFAM" id="SSF52540">
    <property type="entry name" value="P-loop containing nucleoside triphosphate hydrolases"/>
    <property type="match status" value="1"/>
</dbReference>
<keyword evidence="1" id="KW-0433">Leucine-rich repeat</keyword>
<gene>
    <name evidence="7" type="ORF">G2W53_029672</name>
</gene>
<comment type="caution">
    <text evidence="7">The sequence shown here is derived from an EMBL/GenBank/DDBJ whole genome shotgun (WGS) entry which is preliminary data.</text>
</comment>
<dbReference type="SUPFAM" id="SSF52058">
    <property type="entry name" value="L domain-like"/>
    <property type="match status" value="1"/>
</dbReference>
<dbReference type="Pfam" id="PF00931">
    <property type="entry name" value="NB-ARC"/>
    <property type="match status" value="1"/>
</dbReference>
<keyword evidence="3" id="KW-0611">Plant defense</keyword>
<dbReference type="Gene3D" id="3.40.50.300">
    <property type="entry name" value="P-loop containing nucleotide triphosphate hydrolases"/>
    <property type="match status" value="1"/>
</dbReference>
<sequence length="653" mass="74463">MESITSERCDTSNLATLQKRVQEKLQNERYLLVLDDVWNQDQNKWYQLRAVLECGSKGASILVTTRDSSIASFMRTRDSTHELSNLSDDDCWSLFKQRAFPSDAEVSEELEEIGREIVNKCGGLPLAAQALGSFLQSKSDEKQWLAVKEGELWNLQGENLILSALRLSYFSLTPPSRRCFAFCAIFPKDKVINKEELTHLWMANGFISSREKLEIEDVGTKIWNELYHKSLFQEVTTDHDGCIRFKMHDLVHDLAQSVAEKECSVMKRDGDIINLPSSTHHISYIGDSLIFNKKDLKNVESLRTFLNLNYFSTLDFEKGHSLKELHGLNLCQRELSIKGLECVGNVDEAKGVNLIRKKELRVLSLSWGDDDSESEIKGVGVDAEQVIEALKPHSNLMKLEVYGYKGSHFPSWMKDVSCIKNLVSLNLEFCKKCVQLPTLGKLASLEKLEIWGMDCVQYMDDDESYDGVEVKAFISLKTLSLWDMPNLERLLKRERGVMFPSLHKLYISNCPELTLPCLPSIEELEICYSGEELVKSISSLRGVKSLKIAGCSKLPSQLKSLDALESLELRNCDEVECIPEQVMEGLCSLRCLNIIGCRAFKCLPEAIQHFTSIEILRIWWCPILEERCKEGSGEDWHKIQHIPNIDIRRGWRS</sequence>
<evidence type="ECO:0000259" key="6">
    <source>
        <dbReference type="Pfam" id="PF25019"/>
    </source>
</evidence>
<dbReference type="InterPro" id="IPR002182">
    <property type="entry name" value="NB-ARC"/>
</dbReference>
<name>A0A834WC45_9FABA</name>
<feature type="domain" description="R13L1/DRL21-like LRR repeat region" evidence="6">
    <location>
        <begin position="322"/>
        <end position="453"/>
    </location>
</feature>
<evidence type="ECO:0000259" key="4">
    <source>
        <dbReference type="Pfam" id="PF00931"/>
    </source>
</evidence>
<evidence type="ECO:0000313" key="7">
    <source>
        <dbReference type="EMBL" id="KAF7815703.1"/>
    </source>
</evidence>
<accession>A0A834WC45</accession>
<evidence type="ECO:0000259" key="5">
    <source>
        <dbReference type="Pfam" id="PF23559"/>
    </source>
</evidence>
<dbReference type="InterPro" id="IPR027417">
    <property type="entry name" value="P-loop_NTPase"/>
</dbReference>
<feature type="domain" description="Disease resistance protein winged helix" evidence="5">
    <location>
        <begin position="185"/>
        <end position="255"/>
    </location>
</feature>
<dbReference type="Gene3D" id="3.80.10.10">
    <property type="entry name" value="Ribonuclease Inhibitor"/>
    <property type="match status" value="2"/>
</dbReference>
<dbReference type="GO" id="GO:0006952">
    <property type="term" value="P:defense response"/>
    <property type="evidence" value="ECO:0007669"/>
    <property type="project" value="UniProtKB-KW"/>
</dbReference>
<dbReference type="InterPro" id="IPR036388">
    <property type="entry name" value="WH-like_DNA-bd_sf"/>
</dbReference>
<keyword evidence="2" id="KW-0677">Repeat</keyword>
<dbReference type="OrthoDB" id="2973320at2759"/>
<evidence type="ECO:0000313" key="8">
    <source>
        <dbReference type="Proteomes" id="UP000634136"/>
    </source>
</evidence>
<dbReference type="PANTHER" id="PTHR36766:SF40">
    <property type="entry name" value="DISEASE RESISTANCE PROTEIN RGA3"/>
    <property type="match status" value="1"/>
</dbReference>
<dbReference type="EMBL" id="JAAIUW010000009">
    <property type="protein sequence ID" value="KAF7815703.1"/>
    <property type="molecule type" value="Genomic_DNA"/>
</dbReference>
<proteinExistence type="predicted"/>
<dbReference type="GO" id="GO:0043531">
    <property type="term" value="F:ADP binding"/>
    <property type="evidence" value="ECO:0007669"/>
    <property type="project" value="InterPro"/>
</dbReference>
<dbReference type="Proteomes" id="UP000634136">
    <property type="component" value="Unassembled WGS sequence"/>
</dbReference>
<dbReference type="Pfam" id="PF23559">
    <property type="entry name" value="WHD_DRP"/>
    <property type="match status" value="1"/>
</dbReference>
<dbReference type="InterPro" id="IPR042197">
    <property type="entry name" value="Apaf_helical"/>
</dbReference>
<evidence type="ECO:0000256" key="2">
    <source>
        <dbReference type="ARBA" id="ARBA00022737"/>
    </source>
</evidence>
<dbReference type="InterPro" id="IPR032675">
    <property type="entry name" value="LRR_dom_sf"/>
</dbReference>
<feature type="domain" description="NB-ARC" evidence="4">
    <location>
        <begin position="11"/>
        <end position="104"/>
    </location>
</feature>
<keyword evidence="8" id="KW-1185">Reference proteome</keyword>
<dbReference type="FunFam" id="1.10.10.10:FF:000322">
    <property type="entry name" value="Probable disease resistance protein At1g63360"/>
    <property type="match status" value="1"/>
</dbReference>
<dbReference type="PANTHER" id="PTHR36766">
    <property type="entry name" value="PLANT BROAD-SPECTRUM MILDEW RESISTANCE PROTEIN RPW8"/>
    <property type="match status" value="1"/>
</dbReference>
<dbReference type="Gene3D" id="1.10.8.430">
    <property type="entry name" value="Helical domain of apoptotic protease-activating factors"/>
    <property type="match status" value="1"/>
</dbReference>
<protein>
    <submittedName>
        <fullName evidence="7">Putative disease resistance protein RGA1</fullName>
    </submittedName>
</protein>
<dbReference type="PRINTS" id="PR00364">
    <property type="entry name" value="DISEASERSIST"/>
</dbReference>
<dbReference type="InterPro" id="IPR056789">
    <property type="entry name" value="LRR_R13L1-DRL21"/>
</dbReference>